<dbReference type="Proteomes" id="UP000664203">
    <property type="component" value="Unassembled WGS sequence"/>
</dbReference>
<dbReference type="PANTHER" id="PTHR45641">
    <property type="entry name" value="TETRATRICOPEPTIDE REPEAT PROTEIN (AFU_ORTHOLOGUE AFUA_6G03870)"/>
    <property type="match status" value="1"/>
</dbReference>
<dbReference type="OrthoDB" id="771227at2759"/>
<dbReference type="SUPFAM" id="SSF48452">
    <property type="entry name" value="TPR-like"/>
    <property type="match status" value="1"/>
</dbReference>
<dbReference type="Gene3D" id="1.25.40.10">
    <property type="entry name" value="Tetratricopeptide repeat domain"/>
    <property type="match status" value="2"/>
</dbReference>
<sequence>MNNLAITYGELGREDEAAVLFTKALEVSLKVLGDWHLDSQARKTRRSSSLSRASTILGLRKCILGSDHSDTLQATATLAAAYDAIAGLAGSNQKIGRYQHAIELREKMLLLSKQHLGPEHPDTLTVLADLATSYEMIGRHAIATQLRGSLLQIRESIARSEGTTDPPLNLDASSYASEILSNSSDDDSIVSEVSHTSKNPTISTNTSYRSDRASVAERLAVAFENDLDLVFSYEDSLLIMSRRRFIRNHMDLLKAYFSDVRITTHEHYKAIRFLSGNPQLRIVAEKICDRSSINTTIQRTSKQNIGEALGFSRLQLPDHPGGEIIASANKEFEGEDSLDPDQSSDDIGDCDRDNFASIDEFNESQFDGLVQLLTEDLSFSKYKDDLRSFISRQFSPRTLRYVISLGNVDAVRGVIERHFEAVATEEYE</sequence>
<dbReference type="InterPro" id="IPR011990">
    <property type="entry name" value="TPR-like_helical_dom_sf"/>
</dbReference>
<keyword evidence="4" id="KW-1185">Reference proteome</keyword>
<evidence type="ECO:0000313" key="3">
    <source>
        <dbReference type="EMBL" id="CAF9928194.1"/>
    </source>
</evidence>
<organism evidence="3 4">
    <name type="scientific">Alectoria fallacina</name>
    <dbReference type="NCBI Taxonomy" id="1903189"/>
    <lineage>
        <taxon>Eukaryota</taxon>
        <taxon>Fungi</taxon>
        <taxon>Dikarya</taxon>
        <taxon>Ascomycota</taxon>
        <taxon>Pezizomycotina</taxon>
        <taxon>Lecanoromycetes</taxon>
        <taxon>OSLEUM clade</taxon>
        <taxon>Lecanoromycetidae</taxon>
        <taxon>Lecanorales</taxon>
        <taxon>Lecanorineae</taxon>
        <taxon>Parmeliaceae</taxon>
        <taxon>Alectoria</taxon>
    </lineage>
</organism>
<proteinExistence type="predicted"/>
<dbReference type="AlphaFoldDB" id="A0A8H3IVC1"/>
<reference evidence="3" key="1">
    <citation type="submission" date="2021-03" db="EMBL/GenBank/DDBJ databases">
        <authorList>
            <person name="Tagirdzhanova G."/>
        </authorList>
    </citation>
    <scope>NUCLEOTIDE SEQUENCE</scope>
</reference>
<accession>A0A8H3IVC1</accession>
<keyword evidence="1" id="KW-0677">Repeat</keyword>
<dbReference type="Pfam" id="PF13374">
    <property type="entry name" value="TPR_10"/>
    <property type="match status" value="1"/>
</dbReference>
<evidence type="ECO:0000256" key="2">
    <source>
        <dbReference type="ARBA" id="ARBA00022803"/>
    </source>
</evidence>
<evidence type="ECO:0000256" key="1">
    <source>
        <dbReference type="ARBA" id="ARBA00022737"/>
    </source>
</evidence>
<evidence type="ECO:0008006" key="5">
    <source>
        <dbReference type="Google" id="ProtNLM"/>
    </source>
</evidence>
<dbReference type="Pfam" id="PF13424">
    <property type="entry name" value="TPR_12"/>
    <property type="match status" value="1"/>
</dbReference>
<gene>
    <name evidence="3" type="ORF">ALECFALPRED_003975</name>
</gene>
<keyword evidence="2" id="KW-0802">TPR repeat</keyword>
<dbReference type="PANTHER" id="PTHR45641:SF19">
    <property type="entry name" value="NEPHROCYSTIN-3"/>
    <property type="match status" value="1"/>
</dbReference>
<protein>
    <recommendedName>
        <fullName evidence="5">Kinesin light chain</fullName>
    </recommendedName>
</protein>
<evidence type="ECO:0000313" key="4">
    <source>
        <dbReference type="Proteomes" id="UP000664203"/>
    </source>
</evidence>
<comment type="caution">
    <text evidence="3">The sequence shown here is derived from an EMBL/GenBank/DDBJ whole genome shotgun (WGS) entry which is preliminary data.</text>
</comment>
<dbReference type="EMBL" id="CAJPDR010000246">
    <property type="protein sequence ID" value="CAF9928194.1"/>
    <property type="molecule type" value="Genomic_DNA"/>
</dbReference>
<name>A0A8H3IVC1_9LECA</name>